<dbReference type="EMBL" id="JASPKZ010010657">
    <property type="protein sequence ID" value="KAJ9574045.1"/>
    <property type="molecule type" value="Genomic_DNA"/>
</dbReference>
<feature type="non-terminal residue" evidence="2">
    <location>
        <position position="159"/>
    </location>
</feature>
<evidence type="ECO:0000313" key="3">
    <source>
        <dbReference type="Proteomes" id="UP001233999"/>
    </source>
</evidence>
<evidence type="ECO:0000313" key="2">
    <source>
        <dbReference type="EMBL" id="KAJ9574045.1"/>
    </source>
</evidence>
<name>A0AAD8E1L2_DIPPU</name>
<feature type="compositionally biased region" description="Low complexity" evidence="1">
    <location>
        <begin position="1"/>
        <end position="16"/>
    </location>
</feature>
<gene>
    <name evidence="2" type="ORF">L9F63_008571</name>
</gene>
<proteinExistence type="predicted"/>
<feature type="compositionally biased region" description="Low complexity" evidence="1">
    <location>
        <begin position="67"/>
        <end position="76"/>
    </location>
</feature>
<evidence type="ECO:0000256" key="1">
    <source>
        <dbReference type="SAM" id="MobiDB-lite"/>
    </source>
</evidence>
<feature type="non-terminal residue" evidence="2">
    <location>
        <position position="1"/>
    </location>
</feature>
<feature type="compositionally biased region" description="Low complexity" evidence="1">
    <location>
        <begin position="98"/>
        <end position="107"/>
    </location>
</feature>
<feature type="region of interest" description="Disordered" evidence="1">
    <location>
        <begin position="138"/>
        <end position="159"/>
    </location>
</feature>
<feature type="compositionally biased region" description="Low complexity" evidence="1">
    <location>
        <begin position="37"/>
        <end position="49"/>
    </location>
</feature>
<accession>A0AAD8E1L2</accession>
<sequence>VSEPRYPRSAASAPRPGAKRRSTFYVALQENSAAQTPKSSPSKKLSNSSQTLSVVEPEKPAPRRTSSSKSPSKSPSVRIVPKQSPVHAPQPSPKVPKKSSSLLQLPSAKRSPSAKPTVLVASTPTVETKRVPVVVVEQHDGDTAQLRKETTEDEAAVHS</sequence>
<feature type="region of interest" description="Disordered" evidence="1">
    <location>
        <begin position="1"/>
        <end position="123"/>
    </location>
</feature>
<dbReference type="Proteomes" id="UP001233999">
    <property type="component" value="Unassembled WGS sequence"/>
</dbReference>
<protein>
    <submittedName>
        <fullName evidence="2">Uncharacterized protein</fullName>
    </submittedName>
</protein>
<reference evidence="2" key="2">
    <citation type="submission" date="2023-05" db="EMBL/GenBank/DDBJ databases">
        <authorList>
            <person name="Fouks B."/>
        </authorList>
    </citation>
    <scope>NUCLEOTIDE SEQUENCE</scope>
    <source>
        <strain evidence="2">Stay&amp;Tobe</strain>
        <tissue evidence="2">Testes</tissue>
    </source>
</reference>
<comment type="caution">
    <text evidence="2">The sequence shown here is derived from an EMBL/GenBank/DDBJ whole genome shotgun (WGS) entry which is preliminary data.</text>
</comment>
<keyword evidence="3" id="KW-1185">Reference proteome</keyword>
<dbReference type="AlphaFoldDB" id="A0AAD8E1L2"/>
<reference evidence="2" key="1">
    <citation type="journal article" date="2023" name="IScience">
        <title>Live-bearing cockroach genome reveals convergent evolutionary mechanisms linked to viviparity in insects and beyond.</title>
        <authorList>
            <person name="Fouks B."/>
            <person name="Harrison M.C."/>
            <person name="Mikhailova A.A."/>
            <person name="Marchal E."/>
            <person name="English S."/>
            <person name="Carruthers M."/>
            <person name="Jennings E.C."/>
            <person name="Chiamaka E.L."/>
            <person name="Frigard R.A."/>
            <person name="Pippel M."/>
            <person name="Attardo G.M."/>
            <person name="Benoit J.B."/>
            <person name="Bornberg-Bauer E."/>
            <person name="Tobe S.S."/>
        </authorList>
    </citation>
    <scope>NUCLEOTIDE SEQUENCE</scope>
    <source>
        <strain evidence="2">Stay&amp;Tobe</strain>
    </source>
</reference>
<organism evidence="2 3">
    <name type="scientific">Diploptera punctata</name>
    <name type="common">Pacific beetle cockroach</name>
    <dbReference type="NCBI Taxonomy" id="6984"/>
    <lineage>
        <taxon>Eukaryota</taxon>
        <taxon>Metazoa</taxon>
        <taxon>Ecdysozoa</taxon>
        <taxon>Arthropoda</taxon>
        <taxon>Hexapoda</taxon>
        <taxon>Insecta</taxon>
        <taxon>Pterygota</taxon>
        <taxon>Neoptera</taxon>
        <taxon>Polyneoptera</taxon>
        <taxon>Dictyoptera</taxon>
        <taxon>Blattodea</taxon>
        <taxon>Blaberoidea</taxon>
        <taxon>Blaberidae</taxon>
        <taxon>Diplopterinae</taxon>
        <taxon>Diploptera</taxon>
    </lineage>
</organism>